<keyword evidence="3" id="KW-1185">Reference proteome</keyword>
<evidence type="ECO:0000313" key="2">
    <source>
        <dbReference type="EMBL" id="RNI24345.1"/>
    </source>
</evidence>
<protein>
    <recommendedName>
        <fullName evidence="4">Secreted protein</fullName>
    </recommendedName>
</protein>
<comment type="caution">
    <text evidence="2">The sequence shown here is derived from an EMBL/GenBank/DDBJ whole genome shotgun (WGS) entry which is preliminary data.</text>
</comment>
<feature type="signal peptide" evidence="1">
    <location>
        <begin position="1"/>
        <end position="26"/>
    </location>
</feature>
<gene>
    <name evidence="2" type="ORF">EFY87_05120</name>
</gene>
<reference evidence="2 3" key="1">
    <citation type="submission" date="2018-11" db="EMBL/GenBank/DDBJ databases">
        <title>Draft genome of Simplicispira Flexivirga sp. BO-16.</title>
        <authorList>
            <person name="Im W.T."/>
        </authorList>
    </citation>
    <scope>NUCLEOTIDE SEQUENCE [LARGE SCALE GENOMIC DNA]</scope>
    <source>
        <strain evidence="2 3">BO-16</strain>
    </source>
</reference>
<dbReference type="AlphaFoldDB" id="A0A3M9MGM5"/>
<dbReference type="Proteomes" id="UP000271678">
    <property type="component" value="Unassembled WGS sequence"/>
</dbReference>
<dbReference type="RefSeq" id="WP_123270384.1">
    <property type="nucleotide sequence ID" value="NZ_RJJQ01000003.1"/>
</dbReference>
<dbReference type="EMBL" id="RJJQ01000003">
    <property type="protein sequence ID" value="RNI24345.1"/>
    <property type="molecule type" value="Genomic_DNA"/>
</dbReference>
<evidence type="ECO:0000313" key="3">
    <source>
        <dbReference type="Proteomes" id="UP000271678"/>
    </source>
</evidence>
<feature type="chain" id="PRO_5039342421" description="Secreted protein" evidence="1">
    <location>
        <begin position="27"/>
        <end position="147"/>
    </location>
</feature>
<name>A0A3M9MGM5_9MICO</name>
<sequence>MKRTSVTVAIGALLVAGTAVVAPAHASALGHHAPSVVVPATTHVAVHRSPARHTTANEDRQITAAILHSPLLGVVKPGNVAVSGIRYSGSTWAAALATPKNGQTDPAQVLLQKTSGHWQVRDLGTAGVGCGIAPAAVRAHLGLHGPC</sequence>
<keyword evidence="1" id="KW-0732">Signal</keyword>
<organism evidence="2 3">
    <name type="scientific">Flexivirga caeni</name>
    <dbReference type="NCBI Taxonomy" id="2294115"/>
    <lineage>
        <taxon>Bacteria</taxon>
        <taxon>Bacillati</taxon>
        <taxon>Actinomycetota</taxon>
        <taxon>Actinomycetes</taxon>
        <taxon>Micrococcales</taxon>
        <taxon>Dermacoccaceae</taxon>
        <taxon>Flexivirga</taxon>
    </lineage>
</organism>
<proteinExistence type="predicted"/>
<evidence type="ECO:0000256" key="1">
    <source>
        <dbReference type="SAM" id="SignalP"/>
    </source>
</evidence>
<evidence type="ECO:0008006" key="4">
    <source>
        <dbReference type="Google" id="ProtNLM"/>
    </source>
</evidence>
<accession>A0A3M9MGM5</accession>
<dbReference type="OrthoDB" id="3216660at2"/>